<sequence length="107" mass="12620">MGSPKFNFRIRRNYRCGRFFGRFPSSFTSYFSYYSFFSSSTYSSSFSSTPPSLPLPPPPPFLFSFFFSKYKEIHFGSYAISIRGRYFFVSQCREVWWDNIKGTSIFG</sequence>
<dbReference type="EMBL" id="HBUF01358776">
    <property type="protein sequence ID" value="CAG6719422.1"/>
    <property type="molecule type" value="Transcribed_RNA"/>
</dbReference>
<dbReference type="EMBL" id="HBUF01358777">
    <property type="protein sequence ID" value="CAG6719423.1"/>
    <property type="molecule type" value="Transcribed_RNA"/>
</dbReference>
<name>A0A8D8V7T4_9HEMI</name>
<reference evidence="1" key="1">
    <citation type="submission" date="2021-05" db="EMBL/GenBank/DDBJ databases">
        <authorList>
            <person name="Alioto T."/>
            <person name="Alioto T."/>
            <person name="Gomez Garrido J."/>
        </authorList>
    </citation>
    <scope>NUCLEOTIDE SEQUENCE</scope>
</reference>
<organism evidence="1">
    <name type="scientific">Cacopsylla melanoneura</name>
    <dbReference type="NCBI Taxonomy" id="428564"/>
    <lineage>
        <taxon>Eukaryota</taxon>
        <taxon>Metazoa</taxon>
        <taxon>Ecdysozoa</taxon>
        <taxon>Arthropoda</taxon>
        <taxon>Hexapoda</taxon>
        <taxon>Insecta</taxon>
        <taxon>Pterygota</taxon>
        <taxon>Neoptera</taxon>
        <taxon>Paraneoptera</taxon>
        <taxon>Hemiptera</taxon>
        <taxon>Sternorrhyncha</taxon>
        <taxon>Psylloidea</taxon>
        <taxon>Psyllidae</taxon>
        <taxon>Psyllinae</taxon>
        <taxon>Cacopsylla</taxon>
    </lineage>
</organism>
<proteinExistence type="predicted"/>
<accession>A0A8D8V7T4</accession>
<dbReference type="AlphaFoldDB" id="A0A8D8V7T4"/>
<protein>
    <submittedName>
        <fullName evidence="1">Uncharacterized protein</fullName>
    </submittedName>
</protein>
<evidence type="ECO:0000313" key="1">
    <source>
        <dbReference type="EMBL" id="CAG6719423.1"/>
    </source>
</evidence>